<evidence type="ECO:0008006" key="3">
    <source>
        <dbReference type="Google" id="ProtNLM"/>
    </source>
</evidence>
<gene>
    <name evidence="1" type="ORF">HMPREF1064_00188</name>
</gene>
<dbReference type="InterPro" id="IPR036977">
    <property type="entry name" value="DNA_primase_Znf_CHC2"/>
</dbReference>
<evidence type="ECO:0000313" key="2">
    <source>
        <dbReference type="Proteomes" id="UP000005974"/>
    </source>
</evidence>
<sequence>MNISEAKRIRIVDFLQTLGHLPIRIRHNQYWYLSPCREEQSPSFKVNDKLNE</sequence>
<dbReference type="Gene3D" id="3.90.580.10">
    <property type="entry name" value="Zinc finger, CHC2-type domain"/>
    <property type="match status" value="1"/>
</dbReference>
<accession>I9RCX7</accession>
<name>I9RCX7_9BACT</name>
<protein>
    <recommendedName>
        <fullName evidence="3">DNA primase</fullName>
    </recommendedName>
</protein>
<reference evidence="1 2" key="1">
    <citation type="submission" date="2012-02" db="EMBL/GenBank/DDBJ databases">
        <title>The Genome Sequence of Bacteroides dorei CL02T12C06.</title>
        <authorList>
            <consortium name="The Broad Institute Genome Sequencing Platform"/>
            <person name="Earl A."/>
            <person name="Ward D."/>
            <person name="Feldgarden M."/>
            <person name="Gevers D."/>
            <person name="Zitomersky N.L."/>
            <person name="Coyne M.J."/>
            <person name="Comstock L.E."/>
            <person name="Young S.K."/>
            <person name="Zeng Q."/>
            <person name="Gargeya S."/>
            <person name="Fitzgerald M."/>
            <person name="Haas B."/>
            <person name="Abouelleil A."/>
            <person name="Alvarado L."/>
            <person name="Arachchi H.M."/>
            <person name="Berlin A."/>
            <person name="Chapman S.B."/>
            <person name="Gearin G."/>
            <person name="Goldberg J."/>
            <person name="Griggs A."/>
            <person name="Gujja S."/>
            <person name="Hansen M."/>
            <person name="Heiman D."/>
            <person name="Howarth C."/>
            <person name="Larimer J."/>
            <person name="Lui A."/>
            <person name="MacDonald P.J.P."/>
            <person name="McCowen C."/>
            <person name="Montmayeur A."/>
            <person name="Murphy C."/>
            <person name="Neiman D."/>
            <person name="Pearson M."/>
            <person name="Priest M."/>
            <person name="Roberts A."/>
            <person name="Saif S."/>
            <person name="Shea T."/>
            <person name="Sisk P."/>
            <person name="Stolte C."/>
            <person name="Sykes S."/>
            <person name="Wortman J."/>
            <person name="Nusbaum C."/>
            <person name="Birren B."/>
        </authorList>
    </citation>
    <scope>NUCLEOTIDE SEQUENCE [LARGE SCALE GENOMIC DNA]</scope>
    <source>
        <strain evidence="1 2">CL02T12C06</strain>
    </source>
</reference>
<dbReference type="GO" id="GO:0008270">
    <property type="term" value="F:zinc ion binding"/>
    <property type="evidence" value="ECO:0007669"/>
    <property type="project" value="InterPro"/>
</dbReference>
<dbReference type="PATRIC" id="fig|997876.3.peg.193"/>
<dbReference type="Proteomes" id="UP000005974">
    <property type="component" value="Unassembled WGS sequence"/>
</dbReference>
<keyword evidence="2" id="KW-1185">Reference proteome</keyword>
<dbReference type="EMBL" id="AGXJ01000006">
    <property type="protein sequence ID" value="EIY40471.1"/>
    <property type="molecule type" value="Genomic_DNA"/>
</dbReference>
<evidence type="ECO:0000313" key="1">
    <source>
        <dbReference type="EMBL" id="EIY40471.1"/>
    </source>
</evidence>
<proteinExistence type="predicted"/>
<dbReference type="SUPFAM" id="SSF57783">
    <property type="entry name" value="Zinc beta-ribbon"/>
    <property type="match status" value="1"/>
</dbReference>
<dbReference type="AlphaFoldDB" id="I9RCX7"/>
<dbReference type="GO" id="GO:0003677">
    <property type="term" value="F:DNA binding"/>
    <property type="evidence" value="ECO:0007669"/>
    <property type="project" value="InterPro"/>
</dbReference>
<organism evidence="1 2">
    <name type="scientific">Phocaeicola dorei CL02T12C06</name>
    <dbReference type="NCBI Taxonomy" id="997876"/>
    <lineage>
        <taxon>Bacteria</taxon>
        <taxon>Pseudomonadati</taxon>
        <taxon>Bacteroidota</taxon>
        <taxon>Bacteroidia</taxon>
        <taxon>Bacteroidales</taxon>
        <taxon>Bacteroidaceae</taxon>
        <taxon>Phocaeicola</taxon>
    </lineage>
</organism>
<comment type="caution">
    <text evidence="1">The sequence shown here is derived from an EMBL/GenBank/DDBJ whole genome shotgun (WGS) entry which is preliminary data.</text>
</comment>
<dbReference type="HOGENOM" id="CLU_198068_0_0_10"/>
<dbReference type="GO" id="GO:0006260">
    <property type="term" value="P:DNA replication"/>
    <property type="evidence" value="ECO:0007669"/>
    <property type="project" value="InterPro"/>
</dbReference>